<evidence type="ECO:0008006" key="3">
    <source>
        <dbReference type="Google" id="ProtNLM"/>
    </source>
</evidence>
<evidence type="ECO:0000313" key="2">
    <source>
        <dbReference type="Proteomes" id="UP000036313"/>
    </source>
</evidence>
<sequence>MSDRALPERLAELVALSSGDSRADTVLRLTCGRALSLPPLPIPVDLTDGRSDEEAVLAAFAEQFSTDVTGVGDNQRQCFLNAYGDRAFRVVVAVFIADFVPRVWAGCDALGLGKPGVVSEVAWDADGDPVEKLLGGFVPAVARLRELDPVTTEVVRLRGAAAHNCRLCKSLRESHALDEGGSENLYRQIEDFESSEELTKAHKAALRYVDALIWTPSDIGESVVHGIQKHFSEKQAFELTLDVMRNAANKIAVALGADAPRVTDGTERYEVDEAGQTVFA</sequence>
<dbReference type="Gene3D" id="1.20.1290.10">
    <property type="entry name" value="AhpD-like"/>
    <property type="match status" value="1"/>
</dbReference>
<accession>A0A0J6W7S1</accession>
<dbReference type="EMBL" id="JYNU01000009">
    <property type="protein sequence ID" value="KMO77903.1"/>
    <property type="molecule type" value="Genomic_DNA"/>
</dbReference>
<dbReference type="PATRIC" id="fig|1807.14.peg.1820"/>
<organism evidence="1 2">
    <name type="scientific">Mycolicibacterium obuense</name>
    <dbReference type="NCBI Taxonomy" id="1807"/>
    <lineage>
        <taxon>Bacteria</taxon>
        <taxon>Bacillati</taxon>
        <taxon>Actinomycetota</taxon>
        <taxon>Actinomycetes</taxon>
        <taxon>Mycobacteriales</taxon>
        <taxon>Mycobacteriaceae</taxon>
        <taxon>Mycolicibacterium</taxon>
    </lineage>
</organism>
<dbReference type="SUPFAM" id="SSF69118">
    <property type="entry name" value="AhpD-like"/>
    <property type="match status" value="1"/>
</dbReference>
<dbReference type="InterPro" id="IPR029032">
    <property type="entry name" value="AhpD-like"/>
</dbReference>
<reference evidence="1 2" key="1">
    <citation type="journal article" date="2015" name="Genome Biol. Evol.">
        <title>Characterization of Three Mycobacterium spp. with Potential Use in Bioremediation by Genome Sequencing and Comparative Genomics.</title>
        <authorList>
            <person name="Das S."/>
            <person name="Pettersson B.M."/>
            <person name="Behra P.R."/>
            <person name="Ramesh M."/>
            <person name="Dasgupta S."/>
            <person name="Bhattacharya A."/>
            <person name="Kirsebom L.A."/>
        </authorList>
    </citation>
    <scope>NUCLEOTIDE SEQUENCE [LARGE SCALE GENOMIC DNA]</scope>
    <source>
        <strain evidence="1 2">DSM 44075</strain>
    </source>
</reference>
<comment type="caution">
    <text evidence="1">The sequence shown here is derived from an EMBL/GenBank/DDBJ whole genome shotgun (WGS) entry which is preliminary data.</text>
</comment>
<dbReference type="AlphaFoldDB" id="A0A0J6W7S1"/>
<dbReference type="Proteomes" id="UP000036313">
    <property type="component" value="Unassembled WGS sequence"/>
</dbReference>
<name>A0A0J6W7S1_9MYCO</name>
<dbReference type="RefSeq" id="WP_048422839.1">
    <property type="nucleotide sequence ID" value="NZ_JYNU01000009.1"/>
</dbReference>
<evidence type="ECO:0000313" key="1">
    <source>
        <dbReference type="EMBL" id="KMO77903.1"/>
    </source>
</evidence>
<protein>
    <recommendedName>
        <fullName evidence="3">Carboxymuconolactone decarboxylase family protein</fullName>
    </recommendedName>
</protein>
<proteinExistence type="predicted"/>
<gene>
    <name evidence="1" type="ORF">MOBUDSM44075_01812</name>
</gene>